<feature type="site" description="May be important for catalysis" evidence="7">
    <location>
        <position position="271"/>
    </location>
</feature>
<name>A0A556MVR6_9SPHI</name>
<comment type="caution">
    <text evidence="10">The sequence shown here is derived from an EMBL/GenBank/DDBJ whole genome shotgun (WGS) entry which is preliminary data.</text>
</comment>
<feature type="chain" id="PRO_5021863165" description="alpha-L-fucosidase" evidence="8">
    <location>
        <begin position="19"/>
        <end position="448"/>
    </location>
</feature>
<dbReference type="Pfam" id="PF01120">
    <property type="entry name" value="Alpha_L_fucos"/>
    <property type="match status" value="1"/>
</dbReference>
<sequence length="448" mass="49948">MQKITAFLIILISVSLTAKGQNSTAATEKQQLKWFTDARFGMFIHWDMSSIAGTEISWSRKGSKPLDIFGDPAGYVEDPVYDHLYEKFNPTSFNATAWVNLAKAAGMKYIVFTAKHHGGFCMWDTKLTGYSIMHTPYGKDVIKQLADACHKAGIKFGIYYSPRDWHNPQYGIGDNKAYVSYMNGQVKELLTNYGKVDIIWWDSYGKGDLVNFWNISETFDLVKKLQPNIVMNNRLAVLGDYNKQPAPYVGDWDTPEQNIGSFQNTRPWESCMSIVATPDGGGWSYRPDGKIRSYEECIKGLINCATGDGNLLLDVGPDATGIIPADQANRLTEMGTWLKKYGESIYGTKGGPYKNDQWGGATFKENKVYLHIAKWNGNQLRLPDLKAKILKCGNLTNPQNKPALTRDGKYLTITLPPAQQDNIDTIITLELGDNASKEMIGGAPIVVS</sequence>
<feature type="domain" description="Glycoside hydrolase family 29 N-terminal" evidence="9">
    <location>
        <begin position="24"/>
        <end position="343"/>
    </location>
</feature>
<evidence type="ECO:0000313" key="10">
    <source>
        <dbReference type="EMBL" id="TSJ44020.1"/>
    </source>
</evidence>
<evidence type="ECO:0000256" key="6">
    <source>
        <dbReference type="ARBA" id="ARBA00023295"/>
    </source>
</evidence>
<keyword evidence="5" id="KW-0378">Hydrolase</keyword>
<feature type="signal peptide" evidence="8">
    <location>
        <begin position="1"/>
        <end position="18"/>
    </location>
</feature>
<proteinExistence type="inferred from homology"/>
<dbReference type="PIRSF" id="PIRSF001092">
    <property type="entry name" value="Alpha-L-fucosidase"/>
    <property type="match status" value="1"/>
</dbReference>
<organism evidence="10 11">
    <name type="scientific">Mucilaginibacter corticis</name>
    <dbReference type="NCBI Taxonomy" id="2597670"/>
    <lineage>
        <taxon>Bacteria</taxon>
        <taxon>Pseudomonadati</taxon>
        <taxon>Bacteroidota</taxon>
        <taxon>Sphingobacteriia</taxon>
        <taxon>Sphingobacteriales</taxon>
        <taxon>Sphingobacteriaceae</taxon>
        <taxon>Mucilaginibacter</taxon>
    </lineage>
</organism>
<dbReference type="PANTHER" id="PTHR10030:SF37">
    <property type="entry name" value="ALPHA-L-FUCOSIDASE-RELATED"/>
    <property type="match status" value="1"/>
</dbReference>
<evidence type="ECO:0000256" key="2">
    <source>
        <dbReference type="ARBA" id="ARBA00007951"/>
    </source>
</evidence>
<evidence type="ECO:0000259" key="9">
    <source>
        <dbReference type="Pfam" id="PF01120"/>
    </source>
</evidence>
<dbReference type="PRINTS" id="PR00741">
    <property type="entry name" value="GLHYDRLASE29"/>
</dbReference>
<dbReference type="InterPro" id="IPR057739">
    <property type="entry name" value="Glyco_hydro_29_N"/>
</dbReference>
<comment type="function">
    <text evidence="1">Alpha-L-fucosidase is responsible for hydrolyzing the alpha-1,6-linked fucose joined to the reducing-end N-acetylglucosamine of the carbohydrate moieties of glycoproteins.</text>
</comment>
<dbReference type="InterPro" id="IPR017853">
    <property type="entry name" value="GH"/>
</dbReference>
<dbReference type="SUPFAM" id="SSF51445">
    <property type="entry name" value="(Trans)glycosidases"/>
    <property type="match status" value="1"/>
</dbReference>
<dbReference type="OrthoDB" id="107551at2"/>
<keyword evidence="4 8" id="KW-0732">Signal</keyword>
<keyword evidence="6" id="KW-0326">Glycosidase</keyword>
<protein>
    <recommendedName>
        <fullName evidence="3">alpha-L-fucosidase</fullName>
        <ecNumber evidence="3">3.2.1.51</ecNumber>
    </recommendedName>
</protein>
<dbReference type="PANTHER" id="PTHR10030">
    <property type="entry name" value="ALPHA-L-FUCOSIDASE"/>
    <property type="match status" value="1"/>
</dbReference>
<dbReference type="GO" id="GO:0016139">
    <property type="term" value="P:glycoside catabolic process"/>
    <property type="evidence" value="ECO:0007669"/>
    <property type="project" value="TreeGrafter"/>
</dbReference>
<dbReference type="EC" id="3.2.1.51" evidence="3"/>
<reference evidence="10 11" key="1">
    <citation type="submission" date="2019-07" db="EMBL/GenBank/DDBJ databases">
        <authorList>
            <person name="Huq M.A."/>
        </authorList>
    </citation>
    <scope>NUCLEOTIDE SEQUENCE [LARGE SCALE GENOMIC DNA]</scope>
    <source>
        <strain evidence="10 11">MAH-19</strain>
    </source>
</reference>
<evidence type="ECO:0000256" key="8">
    <source>
        <dbReference type="SAM" id="SignalP"/>
    </source>
</evidence>
<keyword evidence="11" id="KW-1185">Reference proteome</keyword>
<evidence type="ECO:0000256" key="1">
    <source>
        <dbReference type="ARBA" id="ARBA00004071"/>
    </source>
</evidence>
<dbReference type="AlphaFoldDB" id="A0A556MVR6"/>
<dbReference type="GO" id="GO:0006004">
    <property type="term" value="P:fucose metabolic process"/>
    <property type="evidence" value="ECO:0007669"/>
    <property type="project" value="InterPro"/>
</dbReference>
<accession>A0A556MVR6</accession>
<dbReference type="Proteomes" id="UP000318733">
    <property type="component" value="Unassembled WGS sequence"/>
</dbReference>
<evidence type="ECO:0000256" key="5">
    <source>
        <dbReference type="ARBA" id="ARBA00022801"/>
    </source>
</evidence>
<comment type="similarity">
    <text evidence="2">Belongs to the glycosyl hydrolase 29 family.</text>
</comment>
<evidence type="ECO:0000313" key="11">
    <source>
        <dbReference type="Proteomes" id="UP000318733"/>
    </source>
</evidence>
<dbReference type="GO" id="GO:0004560">
    <property type="term" value="F:alpha-L-fucosidase activity"/>
    <property type="evidence" value="ECO:0007669"/>
    <property type="project" value="InterPro"/>
</dbReference>
<dbReference type="Gene3D" id="3.20.20.80">
    <property type="entry name" value="Glycosidases"/>
    <property type="match status" value="1"/>
</dbReference>
<evidence type="ECO:0000256" key="7">
    <source>
        <dbReference type="PIRSR" id="PIRSR001092-1"/>
    </source>
</evidence>
<dbReference type="RefSeq" id="WP_144247583.1">
    <property type="nucleotide sequence ID" value="NZ_VLPK01000001.1"/>
</dbReference>
<dbReference type="GO" id="GO:0005764">
    <property type="term" value="C:lysosome"/>
    <property type="evidence" value="ECO:0007669"/>
    <property type="project" value="TreeGrafter"/>
</dbReference>
<dbReference type="SMART" id="SM00812">
    <property type="entry name" value="Alpha_L_fucos"/>
    <property type="match status" value="1"/>
</dbReference>
<dbReference type="EMBL" id="VLPK01000001">
    <property type="protein sequence ID" value="TSJ44020.1"/>
    <property type="molecule type" value="Genomic_DNA"/>
</dbReference>
<evidence type="ECO:0000256" key="3">
    <source>
        <dbReference type="ARBA" id="ARBA00012662"/>
    </source>
</evidence>
<gene>
    <name evidence="10" type="ORF">FO440_07545</name>
</gene>
<dbReference type="InterPro" id="IPR000933">
    <property type="entry name" value="Glyco_hydro_29"/>
</dbReference>
<evidence type="ECO:0000256" key="4">
    <source>
        <dbReference type="ARBA" id="ARBA00022729"/>
    </source>
</evidence>
<dbReference type="InterPro" id="IPR016286">
    <property type="entry name" value="FUC_metazoa-typ"/>
</dbReference>